<dbReference type="SUPFAM" id="SSF46955">
    <property type="entry name" value="Putative DNA-binding domain"/>
    <property type="match status" value="1"/>
</dbReference>
<comment type="caution">
    <text evidence="3">The sequence shown here is derived from an EMBL/GenBank/DDBJ whole genome shotgun (WGS) entry which is preliminary data.</text>
</comment>
<keyword evidence="4" id="KW-1185">Reference proteome</keyword>
<evidence type="ECO:0000313" key="3">
    <source>
        <dbReference type="EMBL" id="GAA1719486.1"/>
    </source>
</evidence>
<dbReference type="CDD" id="cd00592">
    <property type="entry name" value="HTH_MerR-like"/>
    <property type="match status" value="1"/>
</dbReference>
<dbReference type="PRINTS" id="PR00040">
    <property type="entry name" value="HTHMERR"/>
</dbReference>
<dbReference type="PROSITE" id="PS50937">
    <property type="entry name" value="HTH_MERR_2"/>
    <property type="match status" value="1"/>
</dbReference>
<dbReference type="Pfam" id="PF13411">
    <property type="entry name" value="MerR_1"/>
    <property type="match status" value="1"/>
</dbReference>
<dbReference type="PANTHER" id="PTHR30204">
    <property type="entry name" value="REDOX-CYCLING DRUG-SENSING TRANSCRIPTIONAL ACTIVATOR SOXR"/>
    <property type="match status" value="1"/>
</dbReference>
<evidence type="ECO:0000313" key="4">
    <source>
        <dbReference type="Proteomes" id="UP001500618"/>
    </source>
</evidence>
<accession>A0ABP4V7X6</accession>
<name>A0ABP4V7X6_9ACTN</name>
<dbReference type="InterPro" id="IPR000551">
    <property type="entry name" value="MerR-type_HTH_dom"/>
</dbReference>
<evidence type="ECO:0000259" key="2">
    <source>
        <dbReference type="PROSITE" id="PS50937"/>
    </source>
</evidence>
<sequence length="243" mass="27502">MITIGQLAASAGCTVKAVRHYHERGLLPEPERDASGYRRYRAEHAIALIKIRTLAEAGVPLSRVKELLAADEEQFAAAIADIESALRAQIRRMELSRQRVLRLRAGDELFVSAEIADYLRQLEELGLSERGVRTERDLWILMHTVSPDDAASWVAEKLTAMADPEFREIYRAYDAAYDWPADDPRLPALADRTSRWLLNQPPGPDHPVQVDPIIVRMLRTSEPASSPSWRRLDELLTDLSVDR</sequence>
<evidence type="ECO:0000256" key="1">
    <source>
        <dbReference type="ARBA" id="ARBA00023125"/>
    </source>
</evidence>
<protein>
    <submittedName>
        <fullName evidence="3">MerR family transcriptional regulator</fullName>
    </submittedName>
</protein>
<proteinExistence type="predicted"/>
<reference evidence="4" key="1">
    <citation type="journal article" date="2019" name="Int. J. Syst. Evol. Microbiol.">
        <title>The Global Catalogue of Microorganisms (GCM) 10K type strain sequencing project: providing services to taxonomists for standard genome sequencing and annotation.</title>
        <authorList>
            <consortium name="The Broad Institute Genomics Platform"/>
            <consortium name="The Broad Institute Genome Sequencing Center for Infectious Disease"/>
            <person name="Wu L."/>
            <person name="Ma J."/>
        </authorList>
    </citation>
    <scope>NUCLEOTIDE SEQUENCE [LARGE SCALE GENOMIC DNA]</scope>
    <source>
        <strain evidence="4">JCM 14718</strain>
    </source>
</reference>
<dbReference type="InterPro" id="IPR009061">
    <property type="entry name" value="DNA-bd_dom_put_sf"/>
</dbReference>
<feature type="domain" description="HTH merR-type" evidence="2">
    <location>
        <begin position="1"/>
        <end position="70"/>
    </location>
</feature>
<gene>
    <name evidence="3" type="ORF">GCM10009765_79810</name>
</gene>
<dbReference type="Proteomes" id="UP001500618">
    <property type="component" value="Unassembled WGS sequence"/>
</dbReference>
<dbReference type="InterPro" id="IPR047057">
    <property type="entry name" value="MerR_fam"/>
</dbReference>
<dbReference type="Gene3D" id="1.10.1660.10">
    <property type="match status" value="1"/>
</dbReference>
<keyword evidence="1" id="KW-0238">DNA-binding</keyword>
<dbReference type="SMART" id="SM00422">
    <property type="entry name" value="HTH_MERR"/>
    <property type="match status" value="1"/>
</dbReference>
<dbReference type="EMBL" id="BAAANY010000043">
    <property type="protein sequence ID" value="GAA1719486.1"/>
    <property type="molecule type" value="Genomic_DNA"/>
</dbReference>
<dbReference type="PANTHER" id="PTHR30204:SF93">
    <property type="entry name" value="HTH MERR-TYPE DOMAIN-CONTAINING PROTEIN"/>
    <property type="match status" value="1"/>
</dbReference>
<organism evidence="3 4">
    <name type="scientific">Fodinicola feengrottensis</name>
    <dbReference type="NCBI Taxonomy" id="435914"/>
    <lineage>
        <taxon>Bacteria</taxon>
        <taxon>Bacillati</taxon>
        <taxon>Actinomycetota</taxon>
        <taxon>Actinomycetes</taxon>
        <taxon>Mycobacteriales</taxon>
        <taxon>Fodinicola</taxon>
    </lineage>
</organism>
<dbReference type="RefSeq" id="WP_163570133.1">
    <property type="nucleotide sequence ID" value="NZ_BAAANY010000043.1"/>
</dbReference>